<gene>
    <name evidence="2" type="ORF">BCR34DRAFT_556837</name>
</gene>
<feature type="compositionally biased region" description="Polar residues" evidence="1">
    <location>
        <begin position="295"/>
        <end position="310"/>
    </location>
</feature>
<feature type="compositionally biased region" description="Polar residues" evidence="1">
    <location>
        <begin position="115"/>
        <end position="126"/>
    </location>
</feature>
<dbReference type="EMBL" id="MCFA01000017">
    <property type="protein sequence ID" value="ORY16561.1"/>
    <property type="molecule type" value="Genomic_DNA"/>
</dbReference>
<evidence type="ECO:0000313" key="2">
    <source>
        <dbReference type="EMBL" id="ORY16561.1"/>
    </source>
</evidence>
<evidence type="ECO:0000256" key="1">
    <source>
        <dbReference type="SAM" id="MobiDB-lite"/>
    </source>
</evidence>
<sequence length="616" mass="67222">MADRSLSQHMRYPSFHVIYSPQDVAQLAQELKDGKISDVHLSLFTYWICEKQHNYEQARQHIRELGLDQGYPTNRLRNIPLRKLLDETLPLRPSTPSFLYDLKNPVLPRQGRGRSATTQSAPNPSNLDVAIHRKRIQQHGFPTLSPALSEPTPISFRPYTSIAGPPHSKPRQTAPDSPTPLMPTTNGEQDIPTDVLMVALGSISSTGDSQDLNSPSSSLSEFPLPPGYTHWAMPESTAPLTPWKGAVPPDTPDRPAPLNIRFRTSSAAAKMQGNNLNRSMSTPTRMQKAPHYCSSPATVSSRVDPRSSSLDEAMGDINQGDGYTSRRATRESYVISGTVLIPAMEPVAEGHASVSIRNAGDVQTEASTSSGNIASATPSSPHAGISSRKYADKQSLASSSTPQQIPVNKHGRVFGFVPGPAPTSEQRFEAVQARRQAQLLGAPVHSINRSLPQRSFSLHSHNVSRSSDSGSPRNRHSLYASDSHRRQLPRGTLTSLSSSIEPSALARAPTPSLMSMSALQVSESTDAQKPTSEYITAWIQQARARTDTSATVDRASLSAFERAWRDDNEALIIAIFSRSAVPLGEEDVELVGHIGRELKNGVGRISGYEWTRELFC</sequence>
<feature type="compositionally biased region" description="Polar residues" evidence="1">
    <location>
        <begin position="492"/>
        <end position="501"/>
    </location>
</feature>
<feature type="region of interest" description="Disordered" evidence="1">
    <location>
        <begin position="271"/>
        <end position="325"/>
    </location>
</feature>
<feature type="compositionally biased region" description="Polar residues" evidence="1">
    <location>
        <begin position="395"/>
        <end position="406"/>
    </location>
</feature>
<proteinExistence type="predicted"/>
<dbReference type="AlphaFoldDB" id="A0A1Y2A210"/>
<feature type="compositionally biased region" description="Polar residues" evidence="1">
    <location>
        <begin position="364"/>
        <end position="380"/>
    </location>
</feature>
<feature type="compositionally biased region" description="Polar residues" evidence="1">
    <location>
        <begin position="458"/>
        <end position="472"/>
    </location>
</feature>
<organism evidence="2 3">
    <name type="scientific">Clohesyomyces aquaticus</name>
    <dbReference type="NCBI Taxonomy" id="1231657"/>
    <lineage>
        <taxon>Eukaryota</taxon>
        <taxon>Fungi</taxon>
        <taxon>Dikarya</taxon>
        <taxon>Ascomycota</taxon>
        <taxon>Pezizomycotina</taxon>
        <taxon>Dothideomycetes</taxon>
        <taxon>Pleosporomycetidae</taxon>
        <taxon>Pleosporales</taxon>
        <taxon>Lindgomycetaceae</taxon>
        <taxon>Clohesyomyces</taxon>
    </lineage>
</organism>
<feature type="region of interest" description="Disordered" evidence="1">
    <location>
        <begin position="102"/>
        <end position="126"/>
    </location>
</feature>
<name>A0A1Y2A210_9PLEO</name>
<accession>A0A1Y2A210</accession>
<protein>
    <submittedName>
        <fullName evidence="2">Uncharacterized protein</fullName>
    </submittedName>
</protein>
<evidence type="ECO:0000313" key="3">
    <source>
        <dbReference type="Proteomes" id="UP000193144"/>
    </source>
</evidence>
<feature type="region of interest" description="Disordered" evidence="1">
    <location>
        <begin position="458"/>
        <end position="502"/>
    </location>
</feature>
<keyword evidence="3" id="KW-1185">Reference proteome</keyword>
<feature type="compositionally biased region" description="Polar residues" evidence="1">
    <location>
        <begin position="271"/>
        <end position="285"/>
    </location>
</feature>
<dbReference type="OrthoDB" id="3678410at2759"/>
<dbReference type="Proteomes" id="UP000193144">
    <property type="component" value="Unassembled WGS sequence"/>
</dbReference>
<comment type="caution">
    <text evidence="2">The sequence shown here is derived from an EMBL/GenBank/DDBJ whole genome shotgun (WGS) entry which is preliminary data.</text>
</comment>
<reference evidence="2 3" key="1">
    <citation type="submission" date="2016-07" db="EMBL/GenBank/DDBJ databases">
        <title>Pervasive Adenine N6-methylation of Active Genes in Fungi.</title>
        <authorList>
            <consortium name="DOE Joint Genome Institute"/>
            <person name="Mondo S.J."/>
            <person name="Dannebaum R.O."/>
            <person name="Kuo R.C."/>
            <person name="Labutti K."/>
            <person name="Haridas S."/>
            <person name="Kuo A."/>
            <person name="Salamov A."/>
            <person name="Ahrendt S.R."/>
            <person name="Lipzen A."/>
            <person name="Sullivan W."/>
            <person name="Andreopoulos W.B."/>
            <person name="Clum A."/>
            <person name="Lindquist E."/>
            <person name="Daum C."/>
            <person name="Ramamoorthy G.K."/>
            <person name="Gryganskyi A."/>
            <person name="Culley D."/>
            <person name="Magnuson J.K."/>
            <person name="James T.Y."/>
            <person name="O'Malley M.A."/>
            <person name="Stajich J.E."/>
            <person name="Spatafora J.W."/>
            <person name="Visel A."/>
            <person name="Grigoriev I.V."/>
        </authorList>
    </citation>
    <scope>NUCLEOTIDE SEQUENCE [LARGE SCALE GENOMIC DNA]</scope>
    <source>
        <strain evidence="2 3">CBS 115471</strain>
    </source>
</reference>
<feature type="region of interest" description="Disordered" evidence="1">
    <location>
        <begin position="141"/>
        <end position="189"/>
    </location>
</feature>
<feature type="region of interest" description="Disordered" evidence="1">
    <location>
        <begin position="361"/>
        <end position="429"/>
    </location>
</feature>